<sequence length="208" mass="24518">MPLIKRFFYIPCKGDECFKLAELIREKAPQVELVEIDITDTGLYIEMYGYRTDIKNAWEYIRRLVSSAKASEQYGKQGTRRIKIEYLVEKKKKTFSPVVLSEILKHKGFKADLSDYKDEIVTDAPLEVIEEIIDNMWDILEKIKYDVRGTTTKYFVTIASILTNKDPQEVIMKAYSIGLLFKDEDEKYRLRKEWRKAISEFLNKVMSK</sequence>
<dbReference type="OrthoDB" id="17843at2157"/>
<dbReference type="GeneID" id="4908002"/>
<dbReference type="RefSeq" id="WP_011838932.1">
    <property type="nucleotide sequence ID" value="NC_009033.1"/>
</dbReference>
<name>A3DM81_STAMF</name>
<dbReference type="eggNOG" id="arCOG00908">
    <property type="taxonomic scope" value="Archaea"/>
</dbReference>
<keyword evidence="2" id="KW-1185">Reference proteome</keyword>
<dbReference type="InterPro" id="IPR019202">
    <property type="entry name" value="DUF2067"/>
</dbReference>
<evidence type="ECO:0000313" key="1">
    <source>
        <dbReference type="EMBL" id="ABN69741.1"/>
    </source>
</evidence>
<dbReference type="EMBL" id="CP000575">
    <property type="protein sequence ID" value="ABN69741.1"/>
    <property type="molecule type" value="Genomic_DNA"/>
</dbReference>
<reference evidence="2" key="1">
    <citation type="journal article" date="2009" name="BMC Genomics">
        <title>The complete genome sequence of Staphylothermus marinus reveals differences in sulfur metabolism among heterotrophic Crenarchaeota.</title>
        <authorList>
            <person name="Anderson I.J."/>
            <person name="Dharmarajan L."/>
            <person name="Rodriguez J."/>
            <person name="Hooper S."/>
            <person name="Porat I."/>
            <person name="Ulrich L.E."/>
            <person name="Elkins J.G."/>
            <person name="Mavromatis K."/>
            <person name="Sun H."/>
            <person name="Land M."/>
            <person name="Lapidus A."/>
            <person name="Lucas S."/>
            <person name="Barry K."/>
            <person name="Huber H."/>
            <person name="Zhulin I.B."/>
            <person name="Whitman W.B."/>
            <person name="Mukhopadhyay B."/>
            <person name="Woese C."/>
            <person name="Bristow J."/>
            <person name="Kyrpides N."/>
        </authorList>
    </citation>
    <scope>NUCLEOTIDE SEQUENCE [LARGE SCALE GENOMIC DNA]</scope>
    <source>
        <strain evidence="2">ATCC 43588 / DSM 3639 / JCM 9404 / F1</strain>
    </source>
</reference>
<organism evidence="1 2">
    <name type="scientific">Staphylothermus marinus (strain ATCC 43588 / DSM 3639 / JCM 9404 / F1)</name>
    <dbReference type="NCBI Taxonomy" id="399550"/>
    <lineage>
        <taxon>Archaea</taxon>
        <taxon>Thermoproteota</taxon>
        <taxon>Thermoprotei</taxon>
        <taxon>Desulfurococcales</taxon>
        <taxon>Desulfurococcaceae</taxon>
        <taxon>Staphylothermus</taxon>
    </lineage>
</organism>
<gene>
    <name evidence="1" type="ordered locus">Smar_0635</name>
</gene>
<dbReference type="STRING" id="399550.Smar_0635"/>
<evidence type="ECO:0000313" key="2">
    <source>
        <dbReference type="Proteomes" id="UP000000254"/>
    </source>
</evidence>
<proteinExistence type="predicted"/>
<dbReference type="HOGENOM" id="CLU_110991_0_0_2"/>
<dbReference type="KEGG" id="smr:Smar_0635"/>
<protein>
    <recommendedName>
        <fullName evidence="3">DUF2067 domain-containing protein</fullName>
    </recommendedName>
</protein>
<evidence type="ECO:0008006" key="3">
    <source>
        <dbReference type="Google" id="ProtNLM"/>
    </source>
</evidence>
<dbReference type="AlphaFoldDB" id="A3DM81"/>
<accession>A3DM81</accession>
<dbReference type="Pfam" id="PF09840">
    <property type="entry name" value="DUF2067"/>
    <property type="match status" value="1"/>
</dbReference>
<reference evidence="1 2" key="2">
    <citation type="journal article" date="2009" name="Stand. Genomic Sci.">
        <title>Complete genome sequence of Staphylothermus marinus Stetter and Fiala 1986 type strain F1.</title>
        <authorList>
            <person name="Anderson I.J."/>
            <person name="Sun H."/>
            <person name="Lapidus A."/>
            <person name="Copeland A."/>
            <person name="Glavina Del Rio T."/>
            <person name="Tice H."/>
            <person name="Dalin E."/>
            <person name="Lucas S."/>
            <person name="Barry K."/>
            <person name="Land M."/>
            <person name="Richardson P."/>
            <person name="Huber H."/>
            <person name="Kyrpides N.C."/>
        </authorList>
    </citation>
    <scope>NUCLEOTIDE SEQUENCE [LARGE SCALE GENOMIC DNA]</scope>
    <source>
        <strain evidence="2">ATCC 43588 / DSM 3639 / JCM 9404 / F1</strain>
    </source>
</reference>
<dbReference type="Proteomes" id="UP000000254">
    <property type="component" value="Chromosome"/>
</dbReference>